<comment type="caution">
    <text evidence="1">The sequence shown here is derived from an EMBL/GenBank/DDBJ whole genome shotgun (WGS) entry which is preliminary data.</text>
</comment>
<name>A0ACB6QL38_9PLEO</name>
<evidence type="ECO:0000313" key="2">
    <source>
        <dbReference type="Proteomes" id="UP000799755"/>
    </source>
</evidence>
<organism evidence="1 2">
    <name type="scientific">Lindgomyces ingoldianus</name>
    <dbReference type="NCBI Taxonomy" id="673940"/>
    <lineage>
        <taxon>Eukaryota</taxon>
        <taxon>Fungi</taxon>
        <taxon>Dikarya</taxon>
        <taxon>Ascomycota</taxon>
        <taxon>Pezizomycotina</taxon>
        <taxon>Dothideomycetes</taxon>
        <taxon>Pleosporomycetidae</taxon>
        <taxon>Pleosporales</taxon>
        <taxon>Lindgomycetaceae</taxon>
        <taxon>Lindgomyces</taxon>
    </lineage>
</organism>
<accession>A0ACB6QL38</accession>
<sequence length="649" mass="72041">MFLLQPIACAYESLCCTVKFRPFPTGWHHTVVCPQFQNPYAYDTSHRTSVLVELLGMVSVKEAETELTNNAWGETSSSSQCHLDLASASQLPRYVDTLHIITTHLDTIRTMQTDTILTSKSQIYLQTKPHNLPIKSPQLPSPAPGLPNLLTHALPGASLNGPPSVPQLENADWVVYFEEPRELVWLAGDDLLVLSVTARVVLYEELEALVWLSGIGWPRTLTDDVLFRIIAIVHRQSIHGTLDLRVSFRSTSILIAECLAALGSSTTQTINRLTKIIERLTTTIAQKYHFLKYQKGLKNFNLARRQAEEKSSNSSTRDTQILQNPAPSSFSPFSIAAYIALLFTKPLYPHATGMILSNCPAKTIIFCTYFQELSVFVSKGVETVQERVVGFPDSMGEICKDLEKLWLSAWLSAWLGFQMEAESLARNSSISRSGEWRGGVSSKIRHRISLQLSHVGRGFASLWPLALNSSFNSTNACLSTAVRLSSSPGAVKDNQICSIWTESWCCLSGVFSLAGAHDEERRMEVIEDLTSGIEVQDPCQYLDINQKNKTIQKKAAIPNNFSTLSINPTTPFSLASPHPPLDPLHKTPIPIRLIDPPIASIPYCISALASLSRFILSHYEIHSSSRAAHDNVRTTRFVEIPKIRGVSTE</sequence>
<dbReference type="Proteomes" id="UP000799755">
    <property type="component" value="Unassembled WGS sequence"/>
</dbReference>
<gene>
    <name evidence="1" type="ORF">BDR25DRAFT_358419</name>
</gene>
<reference evidence="1" key="1">
    <citation type="journal article" date="2020" name="Stud. Mycol.">
        <title>101 Dothideomycetes genomes: a test case for predicting lifestyles and emergence of pathogens.</title>
        <authorList>
            <person name="Haridas S."/>
            <person name="Albert R."/>
            <person name="Binder M."/>
            <person name="Bloem J."/>
            <person name="Labutti K."/>
            <person name="Salamov A."/>
            <person name="Andreopoulos B."/>
            <person name="Baker S."/>
            <person name="Barry K."/>
            <person name="Bills G."/>
            <person name="Bluhm B."/>
            <person name="Cannon C."/>
            <person name="Castanera R."/>
            <person name="Culley D."/>
            <person name="Daum C."/>
            <person name="Ezra D."/>
            <person name="Gonzalez J."/>
            <person name="Henrissat B."/>
            <person name="Kuo A."/>
            <person name="Liang C."/>
            <person name="Lipzen A."/>
            <person name="Lutzoni F."/>
            <person name="Magnuson J."/>
            <person name="Mondo S."/>
            <person name="Nolan M."/>
            <person name="Ohm R."/>
            <person name="Pangilinan J."/>
            <person name="Park H.-J."/>
            <person name="Ramirez L."/>
            <person name="Alfaro M."/>
            <person name="Sun H."/>
            <person name="Tritt A."/>
            <person name="Yoshinaga Y."/>
            <person name="Zwiers L.-H."/>
            <person name="Turgeon B."/>
            <person name="Goodwin S."/>
            <person name="Spatafora J."/>
            <person name="Crous P."/>
            <person name="Grigoriev I."/>
        </authorList>
    </citation>
    <scope>NUCLEOTIDE SEQUENCE</scope>
    <source>
        <strain evidence="1">ATCC 200398</strain>
    </source>
</reference>
<proteinExistence type="predicted"/>
<keyword evidence="2" id="KW-1185">Reference proteome</keyword>
<evidence type="ECO:0000313" key="1">
    <source>
        <dbReference type="EMBL" id="KAF2467729.1"/>
    </source>
</evidence>
<dbReference type="EMBL" id="MU003519">
    <property type="protein sequence ID" value="KAF2467729.1"/>
    <property type="molecule type" value="Genomic_DNA"/>
</dbReference>
<protein>
    <submittedName>
        <fullName evidence="1">Uncharacterized protein</fullName>
    </submittedName>
</protein>